<feature type="compositionally biased region" description="Basic and acidic residues" evidence="1">
    <location>
        <begin position="208"/>
        <end position="230"/>
    </location>
</feature>
<evidence type="ECO:0000313" key="5">
    <source>
        <dbReference type="Proteomes" id="UP000790347"/>
    </source>
</evidence>
<feature type="chain" id="PRO_5037710689" evidence="3">
    <location>
        <begin position="21"/>
        <end position="238"/>
    </location>
</feature>
<sequence>MNFTIKNCSILMIIIIIIQTSPIDCNHQHVDYGDHPTIRFYKVEELNIYNTLVDCVSNWREKFAKCNLEITALADNIFTVINEHSTVGEIIKCCGIWLVRDCWLSHSGHYCTKNQTEIIWQLPFKLVPYLHKWCNVYHDQTIMCLIPRYPYLATLIILTIMIVIFMFITIIFIYINRRRKFGTFQTIDKLNNHTVNNNNKNIKTFEYKKPEDPESGIKPDIDNNDNDERGWRRKNGNH</sequence>
<name>A0A922I8J2_DERFA</name>
<proteinExistence type="predicted"/>
<evidence type="ECO:0000313" key="4">
    <source>
        <dbReference type="EMBL" id="KAH9522630.1"/>
    </source>
</evidence>
<comment type="caution">
    <text evidence="4">The sequence shown here is derived from an EMBL/GenBank/DDBJ whole genome shotgun (WGS) entry which is preliminary data.</text>
</comment>
<reference evidence="4" key="1">
    <citation type="submission" date="2013-05" db="EMBL/GenBank/DDBJ databases">
        <authorList>
            <person name="Yim A.K.Y."/>
            <person name="Chan T.F."/>
            <person name="Ji K.M."/>
            <person name="Liu X.Y."/>
            <person name="Zhou J.W."/>
            <person name="Li R.Q."/>
            <person name="Yang K.Y."/>
            <person name="Li J."/>
            <person name="Li M."/>
            <person name="Law P.T.W."/>
            <person name="Wu Y.L."/>
            <person name="Cai Z.L."/>
            <person name="Qin H."/>
            <person name="Bao Y."/>
            <person name="Leung R.K.K."/>
            <person name="Ng P.K.S."/>
            <person name="Zou J."/>
            <person name="Zhong X.J."/>
            <person name="Ran P.X."/>
            <person name="Zhong N.S."/>
            <person name="Liu Z.G."/>
            <person name="Tsui S.K.W."/>
        </authorList>
    </citation>
    <scope>NUCLEOTIDE SEQUENCE</scope>
    <source>
        <strain evidence="4">Derf</strain>
        <tissue evidence="4">Whole organism</tissue>
    </source>
</reference>
<dbReference type="AlphaFoldDB" id="A0A922I8J2"/>
<evidence type="ECO:0000256" key="2">
    <source>
        <dbReference type="SAM" id="Phobius"/>
    </source>
</evidence>
<organism evidence="4 5">
    <name type="scientific">Dermatophagoides farinae</name>
    <name type="common">American house dust mite</name>
    <dbReference type="NCBI Taxonomy" id="6954"/>
    <lineage>
        <taxon>Eukaryota</taxon>
        <taxon>Metazoa</taxon>
        <taxon>Ecdysozoa</taxon>
        <taxon>Arthropoda</taxon>
        <taxon>Chelicerata</taxon>
        <taxon>Arachnida</taxon>
        <taxon>Acari</taxon>
        <taxon>Acariformes</taxon>
        <taxon>Sarcoptiformes</taxon>
        <taxon>Astigmata</taxon>
        <taxon>Psoroptidia</taxon>
        <taxon>Analgoidea</taxon>
        <taxon>Pyroglyphidae</taxon>
        <taxon>Dermatophagoidinae</taxon>
        <taxon>Dermatophagoides</taxon>
    </lineage>
</organism>
<evidence type="ECO:0000256" key="3">
    <source>
        <dbReference type="SAM" id="SignalP"/>
    </source>
</evidence>
<reference evidence="4" key="2">
    <citation type="journal article" date="2022" name="Res Sq">
        <title>Comparative Genomics Reveals Insights into the Divergent Evolution of Astigmatic Mites and Household Pest Adaptations.</title>
        <authorList>
            <person name="Xiong Q."/>
            <person name="Wan A.T.-Y."/>
            <person name="Liu X.-Y."/>
            <person name="Fung C.S.-H."/>
            <person name="Xiao X."/>
            <person name="Malainual N."/>
            <person name="Hou J."/>
            <person name="Wang L."/>
            <person name="Wang M."/>
            <person name="Yang K."/>
            <person name="Cui Y."/>
            <person name="Leung E."/>
            <person name="Nong W."/>
            <person name="Shin S.-K."/>
            <person name="Au S."/>
            <person name="Jeong K.Y."/>
            <person name="Chew F.T."/>
            <person name="Hui J."/>
            <person name="Leung T.F."/>
            <person name="Tungtrongchitr A."/>
            <person name="Zhong N."/>
            <person name="Liu Z."/>
            <person name="Tsui S."/>
        </authorList>
    </citation>
    <scope>NUCLEOTIDE SEQUENCE</scope>
    <source>
        <strain evidence="4">Derf</strain>
        <tissue evidence="4">Whole organism</tissue>
    </source>
</reference>
<keyword evidence="3" id="KW-0732">Signal</keyword>
<keyword evidence="5" id="KW-1185">Reference proteome</keyword>
<gene>
    <name evidence="4" type="ORF">DERF_006197</name>
</gene>
<feature type="transmembrane region" description="Helical" evidence="2">
    <location>
        <begin position="151"/>
        <end position="175"/>
    </location>
</feature>
<evidence type="ECO:0000256" key="1">
    <source>
        <dbReference type="SAM" id="MobiDB-lite"/>
    </source>
</evidence>
<feature type="signal peptide" evidence="3">
    <location>
        <begin position="1"/>
        <end position="20"/>
    </location>
</feature>
<dbReference type="EMBL" id="ASGP02000002">
    <property type="protein sequence ID" value="KAH9522630.1"/>
    <property type="molecule type" value="Genomic_DNA"/>
</dbReference>
<accession>A0A922I8J2</accession>
<protein>
    <submittedName>
        <fullName evidence="4">Uncharacterized protein</fullName>
    </submittedName>
</protein>
<keyword evidence="2" id="KW-1133">Transmembrane helix</keyword>
<keyword evidence="2" id="KW-0472">Membrane</keyword>
<keyword evidence="2" id="KW-0812">Transmembrane</keyword>
<dbReference type="Proteomes" id="UP000790347">
    <property type="component" value="Unassembled WGS sequence"/>
</dbReference>
<feature type="region of interest" description="Disordered" evidence="1">
    <location>
        <begin position="208"/>
        <end position="238"/>
    </location>
</feature>